<evidence type="ECO:0000313" key="3">
    <source>
        <dbReference type="Proteomes" id="UP000243975"/>
    </source>
</evidence>
<dbReference type="EMBL" id="LEKV01003478">
    <property type="protein sequence ID" value="KVH99502.1"/>
    <property type="molecule type" value="Genomic_DNA"/>
</dbReference>
<name>A0A118JZG0_CYNCS</name>
<accession>A0A118JZG0</accession>
<dbReference type="STRING" id="59895.A0A118JZG0"/>
<proteinExistence type="predicted"/>
<dbReference type="Proteomes" id="UP000243975">
    <property type="component" value="Unassembled WGS sequence"/>
</dbReference>
<keyword evidence="3" id="KW-1185">Reference proteome</keyword>
<reference evidence="2 3" key="1">
    <citation type="journal article" date="2016" name="Sci. Rep.">
        <title>The genome sequence of the outbreeding globe artichoke constructed de novo incorporating a phase-aware low-pass sequencing strategy of F1 progeny.</title>
        <authorList>
            <person name="Scaglione D."/>
            <person name="Reyes-Chin-Wo S."/>
            <person name="Acquadro A."/>
            <person name="Froenicke L."/>
            <person name="Portis E."/>
            <person name="Beitel C."/>
            <person name="Tirone M."/>
            <person name="Mauro R."/>
            <person name="Lo Monaco A."/>
            <person name="Mauromicale G."/>
            <person name="Faccioli P."/>
            <person name="Cattivelli L."/>
            <person name="Rieseberg L."/>
            <person name="Michelmore R."/>
            <person name="Lanteri S."/>
        </authorList>
    </citation>
    <scope>NUCLEOTIDE SEQUENCE [LARGE SCALE GENOMIC DNA]</scope>
    <source>
        <strain evidence="2">2C</strain>
    </source>
</reference>
<protein>
    <submittedName>
        <fullName evidence="2">Uncharacterized protein</fullName>
    </submittedName>
</protein>
<dbReference type="AlphaFoldDB" id="A0A118JZG0"/>
<dbReference type="SUPFAM" id="SSF51110">
    <property type="entry name" value="alpha-D-mannose-specific plant lectins"/>
    <property type="match status" value="2"/>
</dbReference>
<evidence type="ECO:0000313" key="2">
    <source>
        <dbReference type="EMBL" id="KVH99502.1"/>
    </source>
</evidence>
<gene>
    <name evidence="2" type="ORF">Ccrd_022261</name>
</gene>
<evidence type="ECO:0000256" key="1">
    <source>
        <dbReference type="ARBA" id="ARBA00022729"/>
    </source>
</evidence>
<comment type="caution">
    <text evidence="2">The sequence shown here is derived from an EMBL/GenBank/DDBJ whole genome shotgun (WGS) entry which is preliminary data.</text>
</comment>
<sequence>MSSIPEGIDAQISSIVKKGPLVSKDIIDQSARVEPRLLLCTDEEASSDCKVSAKSDEEPYLWQSFSFPTDTILPDQPFTKDTVLISFRSSTNLSSGFYKLYFDNDNVICLLYNSEEITSVYRPSPW</sequence>
<dbReference type="Gramene" id="KVH99502">
    <property type="protein sequence ID" value="KVH99502"/>
    <property type="gene ID" value="Ccrd_022261"/>
</dbReference>
<organism evidence="2 3">
    <name type="scientific">Cynara cardunculus var. scolymus</name>
    <name type="common">Globe artichoke</name>
    <name type="synonym">Cynara scolymus</name>
    <dbReference type="NCBI Taxonomy" id="59895"/>
    <lineage>
        <taxon>Eukaryota</taxon>
        <taxon>Viridiplantae</taxon>
        <taxon>Streptophyta</taxon>
        <taxon>Embryophyta</taxon>
        <taxon>Tracheophyta</taxon>
        <taxon>Spermatophyta</taxon>
        <taxon>Magnoliopsida</taxon>
        <taxon>eudicotyledons</taxon>
        <taxon>Gunneridae</taxon>
        <taxon>Pentapetalae</taxon>
        <taxon>asterids</taxon>
        <taxon>campanulids</taxon>
        <taxon>Asterales</taxon>
        <taxon>Asteraceae</taxon>
        <taxon>Carduoideae</taxon>
        <taxon>Cardueae</taxon>
        <taxon>Carduinae</taxon>
        <taxon>Cynara</taxon>
    </lineage>
</organism>
<keyword evidence="1" id="KW-0732">Signal</keyword>
<dbReference type="InterPro" id="IPR036426">
    <property type="entry name" value="Bulb-type_lectin_dom_sf"/>
</dbReference>